<feature type="domain" description="Zn(2)-C6 fungal-type" evidence="4">
    <location>
        <begin position="42"/>
        <end position="73"/>
    </location>
</feature>
<proteinExistence type="predicted"/>
<reference evidence="5 6" key="1">
    <citation type="journal article" date="2015" name="Genome Announc.">
        <title>Draft Genome Sequence and Gene Annotation of the Entomopathogenic Fungus Verticillium hemipterigenum.</title>
        <authorList>
            <person name="Horn F."/>
            <person name="Habel A."/>
            <person name="Scharf D.H."/>
            <person name="Dworschak J."/>
            <person name="Brakhage A.A."/>
            <person name="Guthke R."/>
            <person name="Hertweck C."/>
            <person name="Linde J."/>
        </authorList>
    </citation>
    <scope>NUCLEOTIDE SEQUENCE [LARGE SCALE GENOMIC DNA]</scope>
</reference>
<evidence type="ECO:0000256" key="3">
    <source>
        <dbReference type="SAM" id="MobiDB-lite"/>
    </source>
</evidence>
<dbReference type="PROSITE" id="PS50048">
    <property type="entry name" value="ZN2_CY6_FUNGAL_2"/>
    <property type="match status" value="1"/>
</dbReference>
<evidence type="ECO:0000256" key="1">
    <source>
        <dbReference type="ARBA" id="ARBA00022723"/>
    </source>
</evidence>
<name>A0A0A1SPW4_9HYPO</name>
<feature type="region of interest" description="Disordered" evidence="3">
    <location>
        <begin position="127"/>
        <end position="148"/>
    </location>
</feature>
<dbReference type="GO" id="GO:0000981">
    <property type="term" value="F:DNA-binding transcription factor activity, RNA polymerase II-specific"/>
    <property type="evidence" value="ECO:0007669"/>
    <property type="project" value="InterPro"/>
</dbReference>
<dbReference type="InterPro" id="IPR036864">
    <property type="entry name" value="Zn2-C6_fun-type_DNA-bd_sf"/>
</dbReference>
<dbReference type="InterPro" id="IPR007219">
    <property type="entry name" value="XnlR_reg_dom"/>
</dbReference>
<evidence type="ECO:0000313" key="6">
    <source>
        <dbReference type="Proteomes" id="UP000039046"/>
    </source>
</evidence>
<dbReference type="GO" id="GO:0006351">
    <property type="term" value="P:DNA-templated transcription"/>
    <property type="evidence" value="ECO:0007669"/>
    <property type="project" value="InterPro"/>
</dbReference>
<dbReference type="HOGENOM" id="CLU_006632_2_0_1"/>
<feature type="region of interest" description="Disordered" evidence="3">
    <location>
        <begin position="81"/>
        <end position="112"/>
    </location>
</feature>
<dbReference type="GO" id="GO:0001080">
    <property type="term" value="P:nitrogen catabolite activation of transcription from RNA polymerase II promoter"/>
    <property type="evidence" value="ECO:0007669"/>
    <property type="project" value="TreeGrafter"/>
</dbReference>
<keyword evidence="1" id="KW-0479">Metal-binding</keyword>
<evidence type="ECO:0000256" key="2">
    <source>
        <dbReference type="ARBA" id="ARBA00023242"/>
    </source>
</evidence>
<dbReference type="EMBL" id="CDHN01000001">
    <property type="protein sequence ID" value="CEJ80031.1"/>
    <property type="molecule type" value="Genomic_DNA"/>
</dbReference>
<dbReference type="GO" id="GO:0008270">
    <property type="term" value="F:zinc ion binding"/>
    <property type="evidence" value="ECO:0007669"/>
    <property type="project" value="InterPro"/>
</dbReference>
<dbReference type="OrthoDB" id="2018619at2759"/>
<dbReference type="GO" id="GO:0005634">
    <property type="term" value="C:nucleus"/>
    <property type="evidence" value="ECO:0007669"/>
    <property type="project" value="TreeGrafter"/>
</dbReference>
<dbReference type="PANTHER" id="PTHR31668:SF23">
    <property type="entry name" value="ZN(II)2CYS6 TRANSCRIPTION FACTOR (EUROFUNG)"/>
    <property type="match status" value="1"/>
</dbReference>
<dbReference type="SMART" id="SM00906">
    <property type="entry name" value="Fungal_trans"/>
    <property type="match status" value="1"/>
</dbReference>
<dbReference type="GO" id="GO:0003677">
    <property type="term" value="F:DNA binding"/>
    <property type="evidence" value="ECO:0007669"/>
    <property type="project" value="InterPro"/>
</dbReference>
<dbReference type="InterPro" id="IPR050797">
    <property type="entry name" value="Carb_Metab_Trans_Reg"/>
</dbReference>
<evidence type="ECO:0000259" key="4">
    <source>
        <dbReference type="PROSITE" id="PS50048"/>
    </source>
</evidence>
<protein>
    <recommendedName>
        <fullName evidence="4">Zn(2)-C6 fungal-type domain-containing protein</fullName>
    </recommendedName>
</protein>
<dbReference type="PROSITE" id="PS00463">
    <property type="entry name" value="ZN2_CY6_FUNGAL_1"/>
    <property type="match status" value="1"/>
</dbReference>
<sequence length="710" mass="80231">MEHEAEIPEEGMVDGQPQRRRKFTIQSSFGQARERRSRKSRPCDTCRKRKTACVITDKPPCAFCKSRNISCISSGLIQNDTSETSLDSPMEASPSPFSATTGPTPPSQPALSPGGLMRPLATTPIKYESPSVSGSIGPPDSRSSVDSQGIPRTVYTHTLGTTEGMGVWPTNGPGRIHTLEDNLNKTANFMGDTAEQDTYILDSFRYMIVSEKDEIDADYLQVYPGSSKRNDPPVHFLLLENEVPEHTLRPKLESSDAIERTVYPYSANLVRLFFKYVHPVYPVVSKGRFLRLFATNKEKLPASLRGAVYALACMFWSRDPTLKGPCPFEQHELQSRAQISLTAEFNNTNLANLQSCLLLLHMTPPWIDTVESPVMWVIASQALACAQMSGLHKDCDDWNIEPWEKKLRKRLWWAVYAADCWASICHGNPPHISPTSFSTTSLNIDDMRFDEDVPEDLKDYLDPADTVFDEALGARFLEYIYITRVVREVVDLRFEVNTAYDEQECLSGLHRCRSRLVDWTTRIPPYLAPKRQGPLPMTRNNCPLHLSYYASQVLLFRALMFPASKAARADPNSNLWRWFNTAIHDMKKFVQFIDGITEGDLQSFWGRFARSQLILCGNFLIHLFIVASEPPDIKVAHDLLVSFHVSLQRLTSTEYYLGKLLVRPVALRVDSFFQQAGEIIRRGGHGYWQLSSLAVFRDNPVGPLEAMSED</sequence>
<keyword evidence="2" id="KW-0539">Nucleus</keyword>
<evidence type="ECO:0000313" key="5">
    <source>
        <dbReference type="EMBL" id="CEJ80031.1"/>
    </source>
</evidence>
<gene>
    <name evidence="5" type="ORF">VHEMI00237</name>
</gene>
<dbReference type="CDD" id="cd00067">
    <property type="entry name" value="GAL4"/>
    <property type="match status" value="1"/>
</dbReference>
<accession>A0A0A1SPW4</accession>
<dbReference type="InterPro" id="IPR001138">
    <property type="entry name" value="Zn2Cys6_DnaBD"/>
</dbReference>
<dbReference type="Pfam" id="PF04082">
    <property type="entry name" value="Fungal_trans"/>
    <property type="match status" value="1"/>
</dbReference>
<dbReference type="Proteomes" id="UP000039046">
    <property type="component" value="Unassembled WGS sequence"/>
</dbReference>
<keyword evidence="6" id="KW-1185">Reference proteome</keyword>
<organism evidence="5 6">
    <name type="scientific">[Torrubiella] hemipterigena</name>
    <dbReference type="NCBI Taxonomy" id="1531966"/>
    <lineage>
        <taxon>Eukaryota</taxon>
        <taxon>Fungi</taxon>
        <taxon>Dikarya</taxon>
        <taxon>Ascomycota</taxon>
        <taxon>Pezizomycotina</taxon>
        <taxon>Sordariomycetes</taxon>
        <taxon>Hypocreomycetidae</taxon>
        <taxon>Hypocreales</taxon>
        <taxon>Clavicipitaceae</taxon>
        <taxon>Clavicipitaceae incertae sedis</taxon>
        <taxon>'Torrubiella' clade</taxon>
    </lineage>
</organism>
<dbReference type="AlphaFoldDB" id="A0A0A1SPW4"/>
<dbReference type="PANTHER" id="PTHR31668">
    <property type="entry name" value="GLUCOSE TRANSPORT TRANSCRIPTION REGULATOR RGT1-RELATED-RELATED"/>
    <property type="match status" value="1"/>
</dbReference>
<dbReference type="CDD" id="cd12148">
    <property type="entry name" value="fungal_TF_MHR"/>
    <property type="match status" value="1"/>
</dbReference>
<dbReference type="SUPFAM" id="SSF57701">
    <property type="entry name" value="Zn2/Cys6 DNA-binding domain"/>
    <property type="match status" value="1"/>
</dbReference>
<dbReference type="STRING" id="1531966.A0A0A1SPW4"/>
<feature type="region of interest" description="Disordered" evidence="3">
    <location>
        <begin position="1"/>
        <end position="43"/>
    </location>
</feature>